<evidence type="ECO:0000256" key="1">
    <source>
        <dbReference type="ARBA" id="ARBA00004141"/>
    </source>
</evidence>
<proteinExistence type="inferred from homology"/>
<evidence type="ECO:0000256" key="2">
    <source>
        <dbReference type="ARBA" id="ARBA00008066"/>
    </source>
</evidence>
<keyword evidence="11" id="KW-1185">Reference proteome</keyword>
<keyword evidence="7" id="KW-0472">Membrane</keyword>
<feature type="domain" description="Amino acid transporter transmembrane" evidence="9">
    <location>
        <begin position="35"/>
        <end position="101"/>
    </location>
</feature>
<sequence>MASSRLLELYPLLLFVVSQCLLLTSNASTHGVVDHNSLLIYGSLKKPTIDRFTKVTHYSTSISCAACMAMALSGYLTFGDKTQGNVLNNFPTDNILVNVARL</sequence>
<organism evidence="10 11">
    <name type="scientific">Cryomyces antarcticus</name>
    <dbReference type="NCBI Taxonomy" id="329879"/>
    <lineage>
        <taxon>Eukaryota</taxon>
        <taxon>Fungi</taxon>
        <taxon>Dikarya</taxon>
        <taxon>Ascomycota</taxon>
        <taxon>Pezizomycotina</taxon>
        <taxon>Dothideomycetes</taxon>
        <taxon>Dothideomycetes incertae sedis</taxon>
        <taxon>Cryomyces</taxon>
    </lineage>
</organism>
<comment type="similarity">
    <text evidence="2">Belongs to the amino acid/polyamine transporter 2 family.</text>
</comment>
<evidence type="ECO:0000256" key="5">
    <source>
        <dbReference type="ARBA" id="ARBA00022970"/>
    </source>
</evidence>
<dbReference type="Proteomes" id="UP001357485">
    <property type="component" value="Unassembled WGS sequence"/>
</dbReference>
<evidence type="ECO:0000313" key="11">
    <source>
        <dbReference type="Proteomes" id="UP001357485"/>
    </source>
</evidence>
<evidence type="ECO:0000259" key="9">
    <source>
        <dbReference type="Pfam" id="PF01490"/>
    </source>
</evidence>
<feature type="chain" id="PRO_5045672244" description="Amino acid transporter transmembrane domain-containing protein" evidence="8">
    <location>
        <begin position="28"/>
        <end position="102"/>
    </location>
</feature>
<evidence type="ECO:0000256" key="3">
    <source>
        <dbReference type="ARBA" id="ARBA00022448"/>
    </source>
</evidence>
<keyword evidence="4" id="KW-0812">Transmembrane</keyword>
<comment type="subcellular location">
    <subcellularLocation>
        <location evidence="1">Membrane</location>
        <topology evidence="1">Multi-pass membrane protein</topology>
    </subcellularLocation>
</comment>
<dbReference type="PANTHER" id="PTHR22950">
    <property type="entry name" value="AMINO ACID TRANSPORTER"/>
    <property type="match status" value="1"/>
</dbReference>
<dbReference type="Pfam" id="PF01490">
    <property type="entry name" value="Aa_trans"/>
    <property type="match status" value="1"/>
</dbReference>
<evidence type="ECO:0000256" key="6">
    <source>
        <dbReference type="ARBA" id="ARBA00022989"/>
    </source>
</evidence>
<accession>A0ABR0M3M7</accession>
<protein>
    <recommendedName>
        <fullName evidence="9">Amino acid transporter transmembrane domain-containing protein</fullName>
    </recommendedName>
</protein>
<gene>
    <name evidence="10" type="ORF">LTR16_008116</name>
</gene>
<feature type="signal peptide" evidence="8">
    <location>
        <begin position="1"/>
        <end position="27"/>
    </location>
</feature>
<dbReference type="InterPro" id="IPR013057">
    <property type="entry name" value="AA_transpt_TM"/>
</dbReference>
<dbReference type="PANTHER" id="PTHR22950:SF458">
    <property type="entry name" value="SODIUM-COUPLED NEUTRAL AMINO ACID TRANSPORTER 11-RELATED"/>
    <property type="match status" value="1"/>
</dbReference>
<evidence type="ECO:0000256" key="4">
    <source>
        <dbReference type="ARBA" id="ARBA00022692"/>
    </source>
</evidence>
<evidence type="ECO:0000313" key="10">
    <source>
        <dbReference type="EMBL" id="KAK5278948.1"/>
    </source>
</evidence>
<dbReference type="EMBL" id="JAVRRA010001866">
    <property type="protein sequence ID" value="KAK5278948.1"/>
    <property type="molecule type" value="Genomic_DNA"/>
</dbReference>
<keyword evidence="3" id="KW-0813">Transport</keyword>
<name>A0ABR0M3M7_9PEZI</name>
<keyword evidence="5" id="KW-0029">Amino-acid transport</keyword>
<reference evidence="10 11" key="1">
    <citation type="submission" date="2023-08" db="EMBL/GenBank/DDBJ databases">
        <title>Black Yeasts Isolated from many extreme environments.</title>
        <authorList>
            <person name="Coleine C."/>
            <person name="Stajich J.E."/>
            <person name="Selbmann L."/>
        </authorList>
    </citation>
    <scope>NUCLEOTIDE SEQUENCE [LARGE SCALE GENOMIC DNA]</scope>
    <source>
        <strain evidence="10 11">CCFEE 536</strain>
    </source>
</reference>
<keyword evidence="8" id="KW-0732">Signal</keyword>
<evidence type="ECO:0000256" key="7">
    <source>
        <dbReference type="ARBA" id="ARBA00023136"/>
    </source>
</evidence>
<comment type="caution">
    <text evidence="10">The sequence shown here is derived from an EMBL/GenBank/DDBJ whole genome shotgun (WGS) entry which is preliminary data.</text>
</comment>
<keyword evidence="6" id="KW-1133">Transmembrane helix</keyword>
<evidence type="ECO:0000256" key="8">
    <source>
        <dbReference type="SAM" id="SignalP"/>
    </source>
</evidence>